<evidence type="ECO:0008006" key="3">
    <source>
        <dbReference type="Google" id="ProtNLM"/>
    </source>
</evidence>
<protein>
    <recommendedName>
        <fullName evidence="3">XRE family transcriptional regulator</fullName>
    </recommendedName>
</protein>
<gene>
    <name evidence="1" type="ORF">DDR56_08570</name>
</gene>
<name>A0ABX2BCA5_9GAMM</name>
<keyword evidence="2" id="KW-1185">Reference proteome</keyword>
<evidence type="ECO:0000313" key="1">
    <source>
        <dbReference type="EMBL" id="NPT30618.1"/>
    </source>
</evidence>
<organism evidence="1 2">
    <name type="scientific">Vreelandella venusta</name>
    <dbReference type="NCBI Taxonomy" id="44935"/>
    <lineage>
        <taxon>Bacteria</taxon>
        <taxon>Pseudomonadati</taxon>
        <taxon>Pseudomonadota</taxon>
        <taxon>Gammaproteobacteria</taxon>
        <taxon>Oceanospirillales</taxon>
        <taxon>Halomonadaceae</taxon>
        <taxon>Vreelandella</taxon>
    </lineage>
</organism>
<comment type="caution">
    <text evidence="1">The sequence shown here is derived from an EMBL/GenBank/DDBJ whole genome shotgun (WGS) entry which is preliminary data.</text>
</comment>
<proteinExistence type="predicted"/>
<accession>A0ABX2BCA5</accession>
<evidence type="ECO:0000313" key="2">
    <source>
        <dbReference type="Proteomes" id="UP001318401"/>
    </source>
</evidence>
<dbReference type="Proteomes" id="UP001318401">
    <property type="component" value="Unassembled WGS sequence"/>
</dbReference>
<sequence length="77" mass="8403">MMLTDYLKSLDEAGLEKYAIALGTSSKYLKTHVIGPTRGASLKFMRALARESAGQVSLSEVLIHYGVTEEELNKKAA</sequence>
<reference evidence="1 2" key="1">
    <citation type="submission" date="2018-04" db="EMBL/GenBank/DDBJ databases">
        <authorList>
            <person name="Li G."/>
            <person name="Du W."/>
            <person name="Bai Y."/>
        </authorList>
    </citation>
    <scope>NUCLEOTIDE SEQUENCE [LARGE SCALE GENOMIC DNA]</scope>
    <source>
        <strain evidence="1 2">YYYZ-3</strain>
    </source>
</reference>
<dbReference type="EMBL" id="QDKN01000003">
    <property type="protein sequence ID" value="NPT30618.1"/>
    <property type="molecule type" value="Genomic_DNA"/>
</dbReference>